<feature type="chain" id="PRO_5023909072" description="Lipid/polyisoprenoid-binding YceI-like domain-containing protein" evidence="1">
    <location>
        <begin position="19"/>
        <end position="184"/>
    </location>
</feature>
<evidence type="ECO:0000256" key="1">
    <source>
        <dbReference type="SAM" id="SignalP"/>
    </source>
</evidence>
<evidence type="ECO:0000259" key="2">
    <source>
        <dbReference type="SMART" id="SM00867"/>
    </source>
</evidence>
<comment type="caution">
    <text evidence="3">The sequence shown here is derived from an EMBL/GenBank/DDBJ whole genome shotgun (WGS) entry which is preliminary data.</text>
</comment>
<dbReference type="EMBL" id="BKCF01000003">
    <property type="protein sequence ID" value="GEQ86460.1"/>
    <property type="molecule type" value="Genomic_DNA"/>
</dbReference>
<reference evidence="3 4" key="1">
    <citation type="submission" date="2019-08" db="EMBL/GenBank/DDBJ databases">
        <title>Ulvibacter marinistellae sp. nov., isolated from a starfish, Patiria pectinifera.</title>
        <authorList>
            <person name="Kawano K."/>
            <person name="Ushijima N."/>
            <person name="Kihara M."/>
            <person name="Itoh H."/>
        </authorList>
    </citation>
    <scope>NUCLEOTIDE SEQUENCE [LARGE SCALE GENOMIC DNA]</scope>
    <source>
        <strain evidence="3 4">KK4</strain>
    </source>
</reference>
<dbReference type="RefSeq" id="WP_151894382.1">
    <property type="nucleotide sequence ID" value="NZ_BKCF01000003.1"/>
</dbReference>
<evidence type="ECO:0000313" key="4">
    <source>
        <dbReference type="Proteomes" id="UP000326994"/>
    </source>
</evidence>
<dbReference type="InterPro" id="IPR007372">
    <property type="entry name" value="Lipid/polyisoprenoid-bd_YceI"/>
</dbReference>
<protein>
    <recommendedName>
        <fullName evidence="2">Lipid/polyisoprenoid-binding YceI-like domain-containing protein</fullName>
    </recommendedName>
</protein>
<feature type="signal peptide" evidence="1">
    <location>
        <begin position="1"/>
        <end position="18"/>
    </location>
</feature>
<accession>A0A5J4FWD2</accession>
<dbReference type="SMART" id="SM00867">
    <property type="entry name" value="YceI"/>
    <property type="match status" value="1"/>
</dbReference>
<dbReference type="Pfam" id="PF04264">
    <property type="entry name" value="YceI"/>
    <property type="match status" value="1"/>
</dbReference>
<keyword evidence="1" id="KW-0732">Signal</keyword>
<keyword evidence="4" id="KW-1185">Reference proteome</keyword>
<dbReference type="SUPFAM" id="SSF101874">
    <property type="entry name" value="YceI-like"/>
    <property type="match status" value="1"/>
</dbReference>
<dbReference type="OrthoDB" id="951410at2"/>
<organism evidence="3 4">
    <name type="scientific">Patiriisocius marinistellae</name>
    <dbReference type="NCBI Taxonomy" id="2494560"/>
    <lineage>
        <taxon>Bacteria</taxon>
        <taxon>Pseudomonadati</taxon>
        <taxon>Bacteroidota</taxon>
        <taxon>Flavobacteriia</taxon>
        <taxon>Flavobacteriales</taxon>
        <taxon>Flavobacteriaceae</taxon>
        <taxon>Patiriisocius</taxon>
    </lineage>
</organism>
<proteinExistence type="predicted"/>
<gene>
    <name evidence="3" type="ORF">ULMS_19680</name>
</gene>
<dbReference type="Gene3D" id="2.40.128.110">
    <property type="entry name" value="Lipid/polyisoprenoid-binding, YceI-like"/>
    <property type="match status" value="1"/>
</dbReference>
<feature type="domain" description="Lipid/polyisoprenoid-binding YceI-like" evidence="2">
    <location>
        <begin position="22"/>
        <end position="183"/>
    </location>
</feature>
<dbReference type="Proteomes" id="UP000326994">
    <property type="component" value="Unassembled WGS sequence"/>
</dbReference>
<dbReference type="PANTHER" id="PTHR34406">
    <property type="entry name" value="PROTEIN YCEI"/>
    <property type="match status" value="1"/>
</dbReference>
<evidence type="ECO:0000313" key="3">
    <source>
        <dbReference type="EMBL" id="GEQ86460.1"/>
    </source>
</evidence>
<dbReference type="AlphaFoldDB" id="A0A5J4FWD2"/>
<dbReference type="InterPro" id="IPR036761">
    <property type="entry name" value="TTHA0802/YceI-like_sf"/>
</dbReference>
<name>A0A5J4FWD2_9FLAO</name>
<sequence>MKNLMLTCIVLFTTPIIAQTKTHILNTEQSVINWQGSYSFSFSEHRGTVQFKKGSLITTDGNIINGTFVIDMTTISNEDYLKGWGPVKHLRNKDFFDVDSFPEASLVITSINYFKNTNTHEVFANLKIKGISKPVKFYANVDGNKKTFKTKFIIDRTRWGITYNNELKDKTISDAVEFDVLLQF</sequence>
<dbReference type="PANTHER" id="PTHR34406:SF1">
    <property type="entry name" value="PROTEIN YCEI"/>
    <property type="match status" value="1"/>
</dbReference>